<reference evidence="1" key="1">
    <citation type="submission" date="2021-01" db="EMBL/GenBank/DDBJ databases">
        <title>Whole genome shotgun sequence of Actinocatenispora rupis NBRC 107355.</title>
        <authorList>
            <person name="Komaki H."/>
            <person name="Tamura T."/>
        </authorList>
    </citation>
    <scope>NUCLEOTIDE SEQUENCE</scope>
    <source>
        <strain evidence="1">NBRC 107355</strain>
    </source>
</reference>
<comment type="caution">
    <text evidence="1">The sequence shown here is derived from an EMBL/GenBank/DDBJ whole genome shotgun (WGS) entry which is preliminary data.</text>
</comment>
<dbReference type="InterPro" id="IPR002808">
    <property type="entry name" value="AdoCbi_amidolase"/>
</dbReference>
<dbReference type="InterPro" id="IPR052209">
    <property type="entry name" value="CbiZ"/>
</dbReference>
<gene>
    <name evidence="1" type="ORF">Aru02nite_47660</name>
</gene>
<dbReference type="PANTHER" id="PTHR35336:SF5">
    <property type="entry name" value="ADENOSYLCOBINAMIDE AMIDOHYDROLASE"/>
    <property type="match status" value="1"/>
</dbReference>
<name>A0A8J3J8G8_9ACTN</name>
<organism evidence="1 2">
    <name type="scientific">Actinocatenispora rupis</name>
    <dbReference type="NCBI Taxonomy" id="519421"/>
    <lineage>
        <taxon>Bacteria</taxon>
        <taxon>Bacillati</taxon>
        <taxon>Actinomycetota</taxon>
        <taxon>Actinomycetes</taxon>
        <taxon>Micromonosporales</taxon>
        <taxon>Micromonosporaceae</taxon>
        <taxon>Actinocatenispora</taxon>
    </lineage>
</organism>
<sequence>MDPTLTERTDDGHPLPVLVWRLPAPRRTISSAVLGGGIGEHHWILNATVPLAYTRGDPDRHAAEIAAGLGLAGTGAGLLTAVDVTRHHGAADGGVHATATVGISSPAWAAAPDGDFRRELPAHVPPDPAGLRYAPGTINVVVAVPVPLGPGALVNAVLTATEAKTQALVELGVRATGTASDAIVVHCPTEGRDEPYAGPRSVWGARLARAVHAAVRDGTRAWLVRPR</sequence>
<evidence type="ECO:0000313" key="1">
    <source>
        <dbReference type="EMBL" id="GID13877.1"/>
    </source>
</evidence>
<evidence type="ECO:0000313" key="2">
    <source>
        <dbReference type="Proteomes" id="UP000612808"/>
    </source>
</evidence>
<dbReference type="AlphaFoldDB" id="A0A8J3J8G8"/>
<keyword evidence="2" id="KW-1185">Reference proteome</keyword>
<accession>A0A8J3J8G8</accession>
<dbReference type="Proteomes" id="UP000612808">
    <property type="component" value="Unassembled WGS sequence"/>
</dbReference>
<dbReference type="RefSeq" id="WP_203661314.1">
    <property type="nucleotide sequence ID" value="NZ_BAAAZM010000014.1"/>
</dbReference>
<dbReference type="Pfam" id="PF01955">
    <property type="entry name" value="CbiZ"/>
    <property type="match status" value="1"/>
</dbReference>
<dbReference type="PANTHER" id="PTHR35336">
    <property type="entry name" value="ADENOSYLCOBINAMIDE AMIDOHYDROLASE"/>
    <property type="match status" value="1"/>
</dbReference>
<proteinExistence type="predicted"/>
<dbReference type="EMBL" id="BOMB01000027">
    <property type="protein sequence ID" value="GID13877.1"/>
    <property type="molecule type" value="Genomic_DNA"/>
</dbReference>
<protein>
    <submittedName>
        <fullName evidence="1">Adenosylcobinamide amidohydrolase</fullName>
    </submittedName>
</protein>